<dbReference type="GO" id="GO:0008251">
    <property type="term" value="F:tRNA-specific adenosine deaminase activity"/>
    <property type="evidence" value="ECO:0007669"/>
    <property type="project" value="TreeGrafter"/>
</dbReference>
<evidence type="ECO:0000313" key="6">
    <source>
        <dbReference type="Proteomes" id="UP000198287"/>
    </source>
</evidence>
<dbReference type="Proteomes" id="UP000198287">
    <property type="component" value="Unassembled WGS sequence"/>
</dbReference>
<dbReference type="OMA" id="VKKSPNH"/>
<dbReference type="GO" id="GO:0006382">
    <property type="term" value="P:adenosine to inosine editing"/>
    <property type="evidence" value="ECO:0007669"/>
    <property type="project" value="TreeGrafter"/>
</dbReference>
<organism evidence="5 6">
    <name type="scientific">Folsomia candida</name>
    <name type="common">Springtail</name>
    <dbReference type="NCBI Taxonomy" id="158441"/>
    <lineage>
        <taxon>Eukaryota</taxon>
        <taxon>Metazoa</taxon>
        <taxon>Ecdysozoa</taxon>
        <taxon>Arthropoda</taxon>
        <taxon>Hexapoda</taxon>
        <taxon>Collembola</taxon>
        <taxon>Entomobryomorpha</taxon>
        <taxon>Isotomoidea</taxon>
        <taxon>Isotomidae</taxon>
        <taxon>Proisotominae</taxon>
        <taxon>Folsomia</taxon>
    </lineage>
</organism>
<dbReference type="Gene3D" id="3.30.160.20">
    <property type="match status" value="2"/>
</dbReference>
<dbReference type="GO" id="GO:0003726">
    <property type="term" value="F:double-stranded RNA adenosine deaminase activity"/>
    <property type="evidence" value="ECO:0007669"/>
    <property type="project" value="TreeGrafter"/>
</dbReference>
<dbReference type="CDD" id="cd10845">
    <property type="entry name" value="DSRM_RNAse_III_family"/>
    <property type="match status" value="1"/>
</dbReference>
<feature type="region of interest" description="Disordered" evidence="2">
    <location>
        <begin position="1"/>
        <end position="23"/>
    </location>
</feature>
<dbReference type="InterPro" id="IPR014720">
    <property type="entry name" value="dsRBD_dom"/>
</dbReference>
<gene>
    <name evidence="5" type="ORF">Fcan01_05876</name>
</gene>
<feature type="domain" description="A to I editase" evidence="4">
    <location>
        <begin position="513"/>
        <end position="865"/>
    </location>
</feature>
<dbReference type="OrthoDB" id="10268011at2759"/>
<dbReference type="Pfam" id="PF02137">
    <property type="entry name" value="A_deamin"/>
    <property type="match status" value="1"/>
</dbReference>
<dbReference type="STRING" id="158441.A0A226ES17"/>
<dbReference type="SMART" id="SM00552">
    <property type="entry name" value="ADEAMc"/>
    <property type="match status" value="1"/>
</dbReference>
<dbReference type="GO" id="GO:0006396">
    <property type="term" value="P:RNA processing"/>
    <property type="evidence" value="ECO:0007669"/>
    <property type="project" value="InterPro"/>
</dbReference>
<protein>
    <submittedName>
        <fullName evidence="5">Double-stranded RNA-specific editase Adar</fullName>
    </submittedName>
</protein>
<dbReference type="InterPro" id="IPR002466">
    <property type="entry name" value="A_deamin"/>
</dbReference>
<feature type="domain" description="DRBM" evidence="3">
    <location>
        <begin position="189"/>
        <end position="256"/>
    </location>
</feature>
<keyword evidence="6" id="KW-1185">Reference proteome</keyword>
<feature type="region of interest" description="Disordered" evidence="2">
    <location>
        <begin position="143"/>
        <end position="170"/>
    </location>
</feature>
<dbReference type="Pfam" id="PF00035">
    <property type="entry name" value="dsrm"/>
    <property type="match status" value="2"/>
</dbReference>
<feature type="domain" description="DRBM" evidence="3">
    <location>
        <begin position="342"/>
        <end position="408"/>
    </location>
</feature>
<name>A0A226ES17_FOLCA</name>
<evidence type="ECO:0000259" key="4">
    <source>
        <dbReference type="PROSITE" id="PS50141"/>
    </source>
</evidence>
<dbReference type="PROSITE" id="PS50137">
    <property type="entry name" value="DS_RBD"/>
    <property type="match status" value="2"/>
</dbReference>
<dbReference type="PANTHER" id="PTHR10910">
    <property type="entry name" value="EUKARYOTE SPECIFIC DSRNA BINDING PROTEIN"/>
    <property type="match status" value="1"/>
</dbReference>
<feature type="compositionally biased region" description="Polar residues" evidence="2">
    <location>
        <begin position="143"/>
        <end position="154"/>
    </location>
</feature>
<dbReference type="PANTHER" id="PTHR10910:SF62">
    <property type="entry name" value="AT07585P-RELATED"/>
    <property type="match status" value="1"/>
</dbReference>
<accession>A0A226ES17</accession>
<reference evidence="5 6" key="1">
    <citation type="submission" date="2015-12" db="EMBL/GenBank/DDBJ databases">
        <title>The genome of Folsomia candida.</title>
        <authorList>
            <person name="Faddeeva A."/>
            <person name="Derks M.F."/>
            <person name="Anvar Y."/>
            <person name="Smit S."/>
            <person name="Van Straalen N."/>
            <person name="Roelofs D."/>
        </authorList>
    </citation>
    <scope>NUCLEOTIDE SEQUENCE [LARGE SCALE GENOMIC DNA]</scope>
    <source>
        <strain evidence="5 6">VU population</strain>
        <tissue evidence="5">Whole body</tissue>
    </source>
</reference>
<evidence type="ECO:0000256" key="2">
    <source>
        <dbReference type="SAM" id="MobiDB-lite"/>
    </source>
</evidence>
<dbReference type="AlphaFoldDB" id="A0A226ES17"/>
<evidence type="ECO:0000259" key="3">
    <source>
        <dbReference type="PROSITE" id="PS50137"/>
    </source>
</evidence>
<dbReference type="PROSITE" id="PS50141">
    <property type="entry name" value="A_DEAMIN_EDITASE"/>
    <property type="match status" value="1"/>
</dbReference>
<evidence type="ECO:0000313" key="5">
    <source>
        <dbReference type="EMBL" id="OXA59854.1"/>
    </source>
</evidence>
<dbReference type="GO" id="GO:0005737">
    <property type="term" value="C:cytoplasm"/>
    <property type="evidence" value="ECO:0007669"/>
    <property type="project" value="TreeGrafter"/>
</dbReference>
<dbReference type="SUPFAM" id="SSF54768">
    <property type="entry name" value="dsRNA-binding domain-like"/>
    <property type="match status" value="2"/>
</dbReference>
<dbReference type="SMART" id="SM00358">
    <property type="entry name" value="DSRM"/>
    <property type="match status" value="2"/>
</dbReference>
<comment type="caution">
    <text evidence="5">The sequence shown here is derived from an EMBL/GenBank/DDBJ whole genome shotgun (WGS) entry which is preliminary data.</text>
</comment>
<dbReference type="GO" id="GO:0003725">
    <property type="term" value="F:double-stranded RNA binding"/>
    <property type="evidence" value="ECO:0007669"/>
    <property type="project" value="TreeGrafter"/>
</dbReference>
<proteinExistence type="predicted"/>
<dbReference type="GO" id="GO:0005730">
    <property type="term" value="C:nucleolus"/>
    <property type="evidence" value="ECO:0007669"/>
    <property type="project" value="TreeGrafter"/>
</dbReference>
<sequence length="869" mass="97068">MDPFTTGGTQGKEIPGNTHATPIPSVVPESQNFIPIALGNPFQNVPKMNTASSPGHGGKIMENILERVSKYNPSTVSPLRRRPKKDAGYFKKTPRYYFPERPDLKPSILEREGPIKFIPAGEGNQPEQDDQMQQPPQGIITHLQSGHSQSSTNMELVPRKPGKQSKKRALDMTGDPEVYKKLKITPQKPATALLNEISPNLDFIYEDVKESLANPKFLCKVKFPLGETGQEYIGVGRSKKLAKLNASENILRSLGTDIPPVDETMEIEPAKSNIMNTITTPMINYLAPNFIDLPFIPSTQDFTKDEDVEMFSSEFCVKNLNPQAIELPSLKRLKNIPDFENNSLCALNTFIGPEAVEFEEISQDGPPHNKKFVLKLCLKTGMTFIGTGGSKKRAKQHAAKQALIALIGSNVYQLLILESHGKTNQKPQQQQQQQTMECLKDTPEKLIPAHFINEDLINASEYDLTFSDYIARIVNEKYEDIMANHQDYISQKVLAGIVMTRSNPMIENGEVIAVTTGTKCVEGKVESSSKQVEGDFMSTDGLAINDCHAEILATRCLRDFLYSEVENIGCSTTDEEFEESILKEVKSDTGEVFYMVKENVKFHLYISTSPCGDARIFSPKGLEATDEEIEPTDDLQDSHPTRRNRGVLRAKVEAGEGTIPVANLLTGPQTFDSIVQGNALFTMSCSDKLCRWNVIGIQGALLSNLMFPVYYSSVILGSLHHPVHFKRALLGRIESLAGKIPLPFKINRAHLLMVSHQEKRVVKKSPNHAICWTYGWSTPEILTASKGRCEPGGIVSRLAKRMSFIRFLTLYRNQWGRRDGFVNLNYKEAKLMAGEYQKAKDAFQAHMKDTNYGTWISKPVEIDSFGIEK</sequence>
<keyword evidence="1" id="KW-0694">RNA-binding</keyword>
<dbReference type="EMBL" id="LNIX01000002">
    <property type="protein sequence ID" value="OXA59854.1"/>
    <property type="molecule type" value="Genomic_DNA"/>
</dbReference>
<evidence type="ECO:0000256" key="1">
    <source>
        <dbReference type="PROSITE-ProRule" id="PRU00266"/>
    </source>
</evidence>